<proteinExistence type="predicted"/>
<name>A0A2N5NJ72_MEDGN</name>
<dbReference type="Proteomes" id="UP000234849">
    <property type="component" value="Unassembled WGS sequence"/>
</dbReference>
<organism evidence="1 3">
    <name type="scientific">Mediterraneibacter gnavus</name>
    <name type="common">Ruminococcus gnavus</name>
    <dbReference type="NCBI Taxonomy" id="33038"/>
    <lineage>
        <taxon>Bacteria</taxon>
        <taxon>Bacillati</taxon>
        <taxon>Bacillota</taxon>
        <taxon>Clostridia</taxon>
        <taxon>Lachnospirales</taxon>
        <taxon>Lachnospiraceae</taxon>
        <taxon>Mediterraneibacter</taxon>
    </lineage>
</organism>
<dbReference type="EMBL" id="QRWQ01000001">
    <property type="protein sequence ID" value="RGT41747.1"/>
    <property type="molecule type" value="Genomic_DNA"/>
</dbReference>
<accession>A0A2N5NJ72</accession>
<dbReference type="InterPro" id="IPR024269">
    <property type="entry name" value="DUF3791"/>
</dbReference>
<evidence type="ECO:0000313" key="4">
    <source>
        <dbReference type="Proteomes" id="UP000283834"/>
    </source>
</evidence>
<dbReference type="Proteomes" id="UP000283834">
    <property type="component" value="Unassembled WGS sequence"/>
</dbReference>
<dbReference type="RefSeq" id="WP_022038185.1">
    <property type="nucleotide sequence ID" value="NZ_JAAIMS010000018.1"/>
</dbReference>
<evidence type="ECO:0000313" key="1">
    <source>
        <dbReference type="EMBL" id="PLT55889.1"/>
    </source>
</evidence>
<evidence type="ECO:0000313" key="3">
    <source>
        <dbReference type="Proteomes" id="UP000234849"/>
    </source>
</evidence>
<reference evidence="2 4" key="2">
    <citation type="submission" date="2018-08" db="EMBL/GenBank/DDBJ databases">
        <title>A genome reference for cultivated species of the human gut microbiota.</title>
        <authorList>
            <person name="Zou Y."/>
            <person name="Xue W."/>
            <person name="Luo G."/>
        </authorList>
    </citation>
    <scope>NUCLEOTIDE SEQUENCE [LARGE SCALE GENOMIC DNA]</scope>
    <source>
        <strain evidence="2 4">AF19-16AC</strain>
    </source>
</reference>
<protein>
    <submittedName>
        <fullName evidence="2">DUF3791 domain-containing protein</fullName>
    </submittedName>
</protein>
<comment type="caution">
    <text evidence="1">The sequence shown here is derived from an EMBL/GenBank/DDBJ whole genome shotgun (WGS) entry which is preliminary data.</text>
</comment>
<dbReference type="Pfam" id="PF12668">
    <property type="entry name" value="DUF3791"/>
    <property type="match status" value="1"/>
</dbReference>
<dbReference type="AlphaFoldDB" id="A0A2N5NJ72"/>
<reference evidence="1 3" key="1">
    <citation type="journal article" date="2017" name="Genome Med.">
        <title>A novel Ruminococcus gnavus clade enriched in inflammatory bowel disease patients.</title>
        <authorList>
            <person name="Hall A.B."/>
            <person name="Yassour M."/>
            <person name="Sauk J."/>
            <person name="Garner A."/>
            <person name="Jiang X."/>
            <person name="Arthur T."/>
            <person name="Lagoudas G.K."/>
            <person name="Vatanen T."/>
            <person name="Fornelos N."/>
            <person name="Wilson R."/>
            <person name="Bertha M."/>
            <person name="Cohen M."/>
            <person name="Garber J."/>
            <person name="Khalili H."/>
            <person name="Gevers D."/>
            <person name="Ananthakrishnan A.N."/>
            <person name="Kugathasan S."/>
            <person name="Lander E.S."/>
            <person name="Blainey P."/>
            <person name="Vlamakis H."/>
            <person name="Xavier R.J."/>
            <person name="Huttenhower C."/>
        </authorList>
    </citation>
    <scope>NUCLEOTIDE SEQUENCE [LARGE SCALE GENOMIC DNA]</scope>
    <source>
        <strain evidence="1 3">RJX1118</strain>
    </source>
</reference>
<sequence length="70" mass="8400">MDEKTNFIVYCIEEYKNAKGMNGKNVIDLFNRYRVIDYIRDYYEALHTTGRQYIVDDINMYIEARQSSMG</sequence>
<dbReference type="EMBL" id="NIHM01000007">
    <property type="protein sequence ID" value="PLT55889.1"/>
    <property type="molecule type" value="Genomic_DNA"/>
</dbReference>
<gene>
    <name evidence="1" type="ORF">CDL18_06840</name>
    <name evidence="2" type="ORF">DWX36_00475</name>
</gene>
<evidence type="ECO:0000313" key="2">
    <source>
        <dbReference type="EMBL" id="RGT41747.1"/>
    </source>
</evidence>